<proteinExistence type="predicted"/>
<dbReference type="Proteomes" id="UP000019132">
    <property type="component" value="Unassembled WGS sequence"/>
</dbReference>
<keyword evidence="1" id="KW-0805">Transcription regulation</keyword>
<keyword evidence="6" id="KW-1185">Reference proteome</keyword>
<dbReference type="GO" id="GO:0005634">
    <property type="term" value="C:nucleus"/>
    <property type="evidence" value="ECO:0007669"/>
    <property type="project" value="TreeGrafter"/>
</dbReference>
<reference evidence="6" key="2">
    <citation type="submission" date="2010-04" db="EMBL/GenBank/DDBJ databases">
        <authorList>
            <person name="Buell R."/>
            <person name="Hamilton J."/>
            <person name="Hostetler J."/>
        </authorList>
    </citation>
    <scope>NUCLEOTIDE SEQUENCE [LARGE SCALE GENOMIC DNA]</scope>
    <source>
        <strain evidence="6">DAOM:BR144</strain>
    </source>
</reference>
<protein>
    <recommendedName>
        <fullName evidence="4">SET domain-containing protein</fullName>
    </recommendedName>
</protein>
<feature type="compositionally biased region" description="Low complexity" evidence="3">
    <location>
        <begin position="30"/>
        <end position="40"/>
    </location>
</feature>
<evidence type="ECO:0000313" key="6">
    <source>
        <dbReference type="Proteomes" id="UP000019132"/>
    </source>
</evidence>
<dbReference type="GO" id="GO:0003682">
    <property type="term" value="F:chromatin binding"/>
    <property type="evidence" value="ECO:0007669"/>
    <property type="project" value="TreeGrafter"/>
</dbReference>
<dbReference type="GO" id="GO:0031507">
    <property type="term" value="P:heterochromatin formation"/>
    <property type="evidence" value="ECO:0007669"/>
    <property type="project" value="TreeGrafter"/>
</dbReference>
<evidence type="ECO:0000259" key="4">
    <source>
        <dbReference type="PROSITE" id="PS50280"/>
    </source>
</evidence>
<dbReference type="InterPro" id="IPR045318">
    <property type="entry name" value="EZH1/2-like"/>
</dbReference>
<dbReference type="InParanoid" id="K3WMK5"/>
<dbReference type="EnsemblProtists" id="PYU1_T006197">
    <property type="protein sequence ID" value="PYU1_T006197"/>
    <property type="gene ID" value="PYU1_G006185"/>
</dbReference>
<dbReference type="CDD" id="cd10519">
    <property type="entry name" value="SET_EZH"/>
    <property type="match status" value="1"/>
</dbReference>
<feature type="domain" description="SET" evidence="4">
    <location>
        <begin position="169"/>
        <end position="285"/>
    </location>
</feature>
<feature type="compositionally biased region" description="Basic and acidic residues" evidence="3">
    <location>
        <begin position="1"/>
        <end position="10"/>
    </location>
</feature>
<dbReference type="InterPro" id="IPR046341">
    <property type="entry name" value="SET_dom_sf"/>
</dbReference>
<dbReference type="SUPFAM" id="SSF82199">
    <property type="entry name" value="SET domain"/>
    <property type="match status" value="1"/>
</dbReference>
<accession>K3WMK5</accession>
<dbReference type="InterPro" id="IPR001214">
    <property type="entry name" value="SET_dom"/>
</dbReference>
<name>K3WMK5_GLOUD</name>
<dbReference type="HOGENOM" id="CLU_887046_0_0_1"/>
<dbReference type="SMART" id="SM00317">
    <property type="entry name" value="SET"/>
    <property type="match status" value="1"/>
</dbReference>
<keyword evidence="2" id="KW-0804">Transcription</keyword>
<dbReference type="STRING" id="431595.K3WMK5"/>
<organism evidence="5 6">
    <name type="scientific">Globisporangium ultimum (strain ATCC 200006 / CBS 805.95 / DAOM BR144)</name>
    <name type="common">Pythium ultimum</name>
    <dbReference type="NCBI Taxonomy" id="431595"/>
    <lineage>
        <taxon>Eukaryota</taxon>
        <taxon>Sar</taxon>
        <taxon>Stramenopiles</taxon>
        <taxon>Oomycota</taxon>
        <taxon>Peronosporomycetes</taxon>
        <taxon>Pythiales</taxon>
        <taxon>Pythiaceae</taxon>
        <taxon>Globisporangium</taxon>
    </lineage>
</organism>
<dbReference type="PROSITE" id="PS50280">
    <property type="entry name" value="SET"/>
    <property type="match status" value="1"/>
</dbReference>
<evidence type="ECO:0000256" key="2">
    <source>
        <dbReference type="ARBA" id="ARBA00023163"/>
    </source>
</evidence>
<dbReference type="EMBL" id="GL376625">
    <property type="status" value="NOT_ANNOTATED_CDS"/>
    <property type="molecule type" value="Genomic_DNA"/>
</dbReference>
<reference evidence="5" key="3">
    <citation type="submission" date="2015-02" db="UniProtKB">
        <authorList>
            <consortium name="EnsemblProtists"/>
        </authorList>
    </citation>
    <scope>IDENTIFICATION</scope>
    <source>
        <strain evidence="5">DAOM BR144</strain>
    </source>
</reference>
<feature type="region of interest" description="Disordered" evidence="3">
    <location>
        <begin position="1"/>
        <end position="42"/>
    </location>
</feature>
<dbReference type="GO" id="GO:0046976">
    <property type="term" value="F:histone H3K27 methyltransferase activity"/>
    <property type="evidence" value="ECO:0007669"/>
    <property type="project" value="TreeGrafter"/>
</dbReference>
<dbReference type="OMA" id="MANCTHR"/>
<dbReference type="AlphaFoldDB" id="K3WMK5"/>
<dbReference type="PANTHER" id="PTHR45747:SF4">
    <property type="entry name" value="HISTONE-LYSINE N-METHYLTRANSFERASE E(Z)"/>
    <property type="match status" value="1"/>
</dbReference>
<reference evidence="6" key="1">
    <citation type="journal article" date="2010" name="Genome Biol.">
        <title>Genome sequence of the necrotrophic plant pathogen Pythium ultimum reveals original pathogenicity mechanisms and effector repertoire.</title>
        <authorList>
            <person name="Levesque C.A."/>
            <person name="Brouwer H."/>
            <person name="Cano L."/>
            <person name="Hamilton J.P."/>
            <person name="Holt C."/>
            <person name="Huitema E."/>
            <person name="Raffaele S."/>
            <person name="Robideau G.P."/>
            <person name="Thines M."/>
            <person name="Win J."/>
            <person name="Zerillo M.M."/>
            <person name="Beakes G.W."/>
            <person name="Boore J.L."/>
            <person name="Busam D."/>
            <person name="Dumas B."/>
            <person name="Ferriera S."/>
            <person name="Fuerstenberg S.I."/>
            <person name="Gachon C.M."/>
            <person name="Gaulin E."/>
            <person name="Govers F."/>
            <person name="Grenville-Briggs L."/>
            <person name="Horner N."/>
            <person name="Hostetler J."/>
            <person name="Jiang R.H."/>
            <person name="Johnson J."/>
            <person name="Krajaejun T."/>
            <person name="Lin H."/>
            <person name="Meijer H.J."/>
            <person name="Moore B."/>
            <person name="Morris P."/>
            <person name="Phuntmart V."/>
            <person name="Puiu D."/>
            <person name="Shetty J."/>
            <person name="Stajich J.E."/>
            <person name="Tripathy S."/>
            <person name="Wawra S."/>
            <person name="van West P."/>
            <person name="Whitty B.R."/>
            <person name="Coutinho P.M."/>
            <person name="Henrissat B."/>
            <person name="Martin F."/>
            <person name="Thomas P.D."/>
            <person name="Tyler B.M."/>
            <person name="De Vries R.P."/>
            <person name="Kamoun S."/>
            <person name="Yandell M."/>
            <person name="Tisserat N."/>
            <person name="Buell C.R."/>
        </authorList>
    </citation>
    <scope>NUCLEOTIDE SEQUENCE</scope>
    <source>
        <strain evidence="6">DAOM:BR144</strain>
    </source>
</reference>
<dbReference type="VEuPathDB" id="FungiDB:PYU1_G006185"/>
<dbReference type="PANTHER" id="PTHR45747">
    <property type="entry name" value="HISTONE-LYSINE N-METHYLTRANSFERASE E(Z)"/>
    <property type="match status" value="1"/>
</dbReference>
<sequence>MYLDADERGRAGSVGGASPKHNSKKHWQRNRGSNSRSSNNTELLQRARNHRLQDRRTEHQYEPCSHDGLCDSMGCSCMKRDHMCDKACSCSRECPNRYVCLMSICSQDIKAVDAQKEAAEQMHARVLLHFASVTLISEMTIAMYISGGLRPRQEAAFCCNMHVAESVHKRVGLSFSTIHGWGVFALEDIKCGEFVYEYTGAVVSQDEAERRGSIYDKRSVSFLFDLNEDAVVDAVRKGNKSKFVNHKSVGQNCSAKVVRVRGDHHITVWADQDIKCGEELLFNYGYHGDTAPEWSQVGVAGSSGSDDATCSMKT</sequence>
<evidence type="ECO:0000256" key="1">
    <source>
        <dbReference type="ARBA" id="ARBA00023015"/>
    </source>
</evidence>
<dbReference type="eggNOG" id="KOG1079">
    <property type="taxonomic scope" value="Eukaryota"/>
</dbReference>
<evidence type="ECO:0000313" key="5">
    <source>
        <dbReference type="EnsemblProtists" id="PYU1_T006197"/>
    </source>
</evidence>
<evidence type="ECO:0000256" key="3">
    <source>
        <dbReference type="SAM" id="MobiDB-lite"/>
    </source>
</evidence>
<dbReference type="Gene3D" id="2.170.270.10">
    <property type="entry name" value="SET domain"/>
    <property type="match status" value="1"/>
</dbReference>
<dbReference type="Pfam" id="PF00856">
    <property type="entry name" value="SET"/>
    <property type="match status" value="1"/>
</dbReference>